<protein>
    <submittedName>
        <fullName evidence="1">Uncharacterized protein</fullName>
    </submittedName>
</protein>
<dbReference type="AlphaFoldDB" id="A0AAW2FUD4"/>
<evidence type="ECO:0000313" key="2">
    <source>
        <dbReference type="Proteomes" id="UP001430953"/>
    </source>
</evidence>
<sequence>MAVSLAPPVSLAQPSHFRATRSVLLSSPTPARFLFSPSRSLFLFRPRFHSFPPTAQISLPTLSTPDTRHPIPNYVKRFRILRPDYAASLPSHSLSLSPHCFHPVSFAPTRVLLDCRADLSKRGLPKIMQFASSQVFAFFL</sequence>
<reference evidence="1 2" key="1">
    <citation type="submission" date="2023-03" db="EMBL/GenBank/DDBJ databases">
        <title>High recombination rates correlate with genetic variation in Cardiocondyla obscurior ants.</title>
        <authorList>
            <person name="Errbii M."/>
        </authorList>
    </citation>
    <scope>NUCLEOTIDE SEQUENCE [LARGE SCALE GENOMIC DNA]</scope>
    <source>
        <strain evidence="1">Alpha-2009</strain>
        <tissue evidence="1">Whole body</tissue>
    </source>
</reference>
<comment type="caution">
    <text evidence="1">The sequence shown here is derived from an EMBL/GenBank/DDBJ whole genome shotgun (WGS) entry which is preliminary data.</text>
</comment>
<proteinExistence type="predicted"/>
<gene>
    <name evidence="1" type="ORF">PUN28_009187</name>
</gene>
<organism evidence="1 2">
    <name type="scientific">Cardiocondyla obscurior</name>
    <dbReference type="NCBI Taxonomy" id="286306"/>
    <lineage>
        <taxon>Eukaryota</taxon>
        <taxon>Metazoa</taxon>
        <taxon>Ecdysozoa</taxon>
        <taxon>Arthropoda</taxon>
        <taxon>Hexapoda</taxon>
        <taxon>Insecta</taxon>
        <taxon>Pterygota</taxon>
        <taxon>Neoptera</taxon>
        <taxon>Endopterygota</taxon>
        <taxon>Hymenoptera</taxon>
        <taxon>Apocrita</taxon>
        <taxon>Aculeata</taxon>
        <taxon>Formicoidea</taxon>
        <taxon>Formicidae</taxon>
        <taxon>Myrmicinae</taxon>
        <taxon>Cardiocondyla</taxon>
    </lineage>
</organism>
<dbReference type="EMBL" id="JADYXP020000008">
    <property type="protein sequence ID" value="KAL0118364.1"/>
    <property type="molecule type" value="Genomic_DNA"/>
</dbReference>
<evidence type="ECO:0000313" key="1">
    <source>
        <dbReference type="EMBL" id="KAL0118364.1"/>
    </source>
</evidence>
<accession>A0AAW2FUD4</accession>
<dbReference type="Proteomes" id="UP001430953">
    <property type="component" value="Unassembled WGS sequence"/>
</dbReference>
<name>A0AAW2FUD4_9HYME</name>
<keyword evidence="2" id="KW-1185">Reference proteome</keyword>